<dbReference type="SUPFAM" id="SSF52172">
    <property type="entry name" value="CheY-like"/>
    <property type="match status" value="1"/>
</dbReference>
<dbReference type="SMART" id="SM00388">
    <property type="entry name" value="HisKA"/>
    <property type="match status" value="1"/>
</dbReference>
<evidence type="ECO:0000256" key="12">
    <source>
        <dbReference type="ARBA" id="ARBA00022801"/>
    </source>
</evidence>
<feature type="transmembrane region" description="Helical" evidence="19">
    <location>
        <begin position="284"/>
        <end position="305"/>
    </location>
</feature>
<dbReference type="FunFam" id="1.10.287.130:FF:000091">
    <property type="entry name" value="Autoinducer 2 sensor kinase/phosphatase LuxQ"/>
    <property type="match status" value="1"/>
</dbReference>
<feature type="transmembrane region" description="Helical" evidence="19">
    <location>
        <begin position="20"/>
        <end position="40"/>
    </location>
</feature>
<keyword evidence="9 19" id="KW-0812">Transmembrane</keyword>
<dbReference type="Gene3D" id="3.30.450.20">
    <property type="entry name" value="PAS domain"/>
    <property type="match status" value="1"/>
</dbReference>
<evidence type="ECO:0000256" key="11">
    <source>
        <dbReference type="ARBA" id="ARBA00022777"/>
    </source>
</evidence>
<keyword evidence="11" id="KW-0418">Kinase</keyword>
<dbReference type="Gene3D" id="3.40.50.2300">
    <property type="match status" value="1"/>
</dbReference>
<keyword evidence="23" id="KW-1185">Reference proteome</keyword>
<dbReference type="InterPro" id="IPR036097">
    <property type="entry name" value="HisK_dim/P_sf"/>
</dbReference>
<keyword evidence="7 18" id="KW-0597">Phosphoprotein</keyword>
<dbReference type="InterPro" id="IPR036890">
    <property type="entry name" value="HATPase_C_sf"/>
</dbReference>
<proteinExistence type="predicted"/>
<dbReference type="PROSITE" id="PS50109">
    <property type="entry name" value="HIS_KIN"/>
    <property type="match status" value="1"/>
</dbReference>
<evidence type="ECO:0000256" key="15">
    <source>
        <dbReference type="ARBA" id="ARBA00022989"/>
    </source>
</evidence>
<dbReference type="CDD" id="cd16922">
    <property type="entry name" value="HATPase_EvgS-ArcB-TorS-like"/>
    <property type="match status" value="1"/>
</dbReference>
<dbReference type="STRING" id="29495.EA26_09885"/>
<comment type="subcellular location">
    <subcellularLocation>
        <location evidence="2">Cell inner membrane</location>
        <topology evidence="2">Multi-pass membrane protein</topology>
    </subcellularLocation>
</comment>
<evidence type="ECO:0000256" key="9">
    <source>
        <dbReference type="ARBA" id="ARBA00022692"/>
    </source>
</evidence>
<keyword evidence="13" id="KW-0067">ATP-binding</keyword>
<name>A0A099LWC9_9VIBR</name>
<dbReference type="FunFam" id="3.40.50.2300:FF:000322">
    <property type="entry name" value="Autoinducer 2 sensor kinase/phosphatase luxQ"/>
    <property type="match status" value="1"/>
</dbReference>
<dbReference type="InterPro" id="IPR043056">
    <property type="entry name" value="LuxQ-periplasm_N"/>
</dbReference>
<dbReference type="Pfam" id="PF00512">
    <property type="entry name" value="HisKA"/>
    <property type="match status" value="1"/>
</dbReference>
<dbReference type="InterPro" id="IPR029151">
    <property type="entry name" value="Sensor-like_sf"/>
</dbReference>
<evidence type="ECO:0000259" key="20">
    <source>
        <dbReference type="PROSITE" id="PS50109"/>
    </source>
</evidence>
<keyword evidence="5" id="KW-1003">Cell membrane</keyword>
<dbReference type="InterPro" id="IPR004358">
    <property type="entry name" value="Sig_transdc_His_kin-like_C"/>
</dbReference>
<dbReference type="InterPro" id="IPR001789">
    <property type="entry name" value="Sig_transdc_resp-reg_receiver"/>
</dbReference>
<dbReference type="CDD" id="cd00082">
    <property type="entry name" value="HisKA"/>
    <property type="match status" value="1"/>
</dbReference>
<dbReference type="EMBL" id="JMCG01000001">
    <property type="protein sequence ID" value="KGK11597.1"/>
    <property type="molecule type" value="Genomic_DNA"/>
</dbReference>
<keyword evidence="17 19" id="KW-0472">Membrane</keyword>
<dbReference type="CDD" id="cd17546">
    <property type="entry name" value="REC_hyHK_CKI1_RcsC-like"/>
    <property type="match status" value="1"/>
</dbReference>
<dbReference type="SUPFAM" id="SSF103190">
    <property type="entry name" value="Sensory domain-like"/>
    <property type="match status" value="1"/>
</dbReference>
<feature type="modified residue" description="4-aspartylphosphate" evidence="18">
    <location>
        <position position="785"/>
    </location>
</feature>
<dbReference type="eggNOG" id="COG2205">
    <property type="taxonomic scope" value="Bacteria"/>
</dbReference>
<dbReference type="GeneID" id="43683492"/>
<keyword evidence="14" id="KW-0904">Protein phosphatase</keyword>
<dbReference type="InterPro" id="IPR003594">
    <property type="entry name" value="HATPase_dom"/>
</dbReference>
<reference evidence="22 23" key="1">
    <citation type="submission" date="2014-04" db="EMBL/GenBank/DDBJ databases">
        <title>Genome sequencing of Vibrio navarrensis strains.</title>
        <authorList>
            <person name="Gladney L.M."/>
            <person name="Katz L.S."/>
            <person name="Marino-Ramirez L."/>
            <person name="Jordan I.K."/>
        </authorList>
    </citation>
    <scope>NUCLEOTIDE SEQUENCE [LARGE SCALE GENOMIC DNA]</scope>
    <source>
        <strain evidence="22 23">ATCC 51183</strain>
    </source>
</reference>
<feature type="domain" description="Response regulatory" evidence="21">
    <location>
        <begin position="736"/>
        <end position="851"/>
    </location>
</feature>
<keyword evidence="12" id="KW-0378">Hydrolase</keyword>
<dbReference type="InterPro" id="IPR005467">
    <property type="entry name" value="His_kinase_dom"/>
</dbReference>
<comment type="caution">
    <text evidence="22">The sequence shown here is derived from an EMBL/GenBank/DDBJ whole genome shotgun (WGS) entry which is preliminary data.</text>
</comment>
<evidence type="ECO:0000256" key="14">
    <source>
        <dbReference type="ARBA" id="ARBA00022912"/>
    </source>
</evidence>
<feature type="domain" description="Histidine kinase" evidence="20">
    <location>
        <begin position="492"/>
        <end position="713"/>
    </location>
</feature>
<dbReference type="Pfam" id="PF09308">
    <property type="entry name" value="LuxQ-periplasm"/>
    <property type="match status" value="1"/>
</dbReference>
<dbReference type="Gene3D" id="1.10.287.130">
    <property type="match status" value="1"/>
</dbReference>
<dbReference type="SUPFAM" id="SSF55874">
    <property type="entry name" value="ATPase domain of HSP90 chaperone/DNA topoisomerase II/histidine kinase"/>
    <property type="match status" value="1"/>
</dbReference>
<dbReference type="PANTHER" id="PTHR43047:SF64">
    <property type="entry name" value="HISTIDINE KINASE CONTAINING CHEY-HOMOLOGOUS RECEIVER DOMAIN AND PAS DOMAIN-RELATED"/>
    <property type="match status" value="1"/>
</dbReference>
<dbReference type="GO" id="GO:0004721">
    <property type="term" value="F:phosphoprotein phosphatase activity"/>
    <property type="evidence" value="ECO:0007669"/>
    <property type="project" value="UniProtKB-KW"/>
</dbReference>
<keyword evidence="8" id="KW-0808">Transferase</keyword>
<sequence>MTDDAASIKRQSLATLITRIFLLVLGMITIGIFIQSYYFSNKIINQEVLRTKQQTSALVRNLFENHLVSLQIHHDNSAKSSAVFNFFSQKDSENLDFFFLSVDQADPSHTPEFRFLTDASSVIWDDGNGHFYGVNEVILAKIARRVAFNNNWHYLSMLTLMGPRHLLVRRSPVIDPNSGEVRGQFYVTMVLDNNFPLVEMLESGSNSDSILLLAEQNTIAHSMNGNETYDVDTVVELKDAADNAVMHDKLVSQTAIRINSSDTPLSILAVQDNSHVASLQRQHYLGIIFSILLMLMLSMAIRVWIQNRVANALSTLMNYSRFGAAGERFQRFLGSDIVEFDHIGHTLEDTFEQLESQRRSFQDLFNFALSPMMVWSENGLLIKMNPAARKELVIDSLDQPEMMHPVFHSFKQLLLPHVSMAGQGATLTGVNVPIGDKIFRWNLSPIMVEHGISGIIVQGQDITTLIEAERQSQLARREAEQSAKTRADFLAKMSHEIRTPINGILGIAQLLKRSVQGEENLKQVDVLCHSGEHLLAVLNDILDFSKIEQGKFNIKKRQFSFADTLYTVENIYRPICRAKGVVLSIQSALPQTYQLCTDQVRLNQILFNLINNAVKFTTHGHIDVTFSLTSSEPTAQKLEIRVADTGIGIAQDKLESIFEPFVQAESITTREYDGSGLGLTIVKNLVEMLGGEIKMKSELGQGSEFCVLLPTSDSDHVEANSGVAVKPEKLFAQPLKVLLVEDNHTNAFILKAFCQKYRMQVEWVQDGTLALEKLASETFDLVIMDNQLPKMGGITATKLIREDLKLATPVYACTADTQEETKHAFLSAGANYVLVKPIKEEALYRAFVHFKQHFC</sequence>
<dbReference type="InterPro" id="IPR015387">
    <property type="entry name" value="LuxQ-periplasm_dom"/>
</dbReference>
<dbReference type="Proteomes" id="UP000029994">
    <property type="component" value="Unassembled WGS sequence"/>
</dbReference>
<evidence type="ECO:0000256" key="8">
    <source>
        <dbReference type="ARBA" id="ARBA00022679"/>
    </source>
</evidence>
<keyword evidence="16" id="KW-0902">Two-component regulatory system</keyword>
<protein>
    <recommendedName>
        <fullName evidence="4">Autoinducer 2 sensor kinase/phosphatase LuxQ</fullName>
        <ecNumber evidence="3">2.7.13.3</ecNumber>
    </recommendedName>
</protein>
<evidence type="ECO:0000313" key="23">
    <source>
        <dbReference type="Proteomes" id="UP000029994"/>
    </source>
</evidence>
<dbReference type="InterPro" id="IPR053413">
    <property type="entry name" value="AI-2_sensor_kinase/phosphatase"/>
</dbReference>
<dbReference type="InterPro" id="IPR011006">
    <property type="entry name" value="CheY-like_superfamily"/>
</dbReference>
<evidence type="ECO:0000256" key="18">
    <source>
        <dbReference type="PROSITE-ProRule" id="PRU00169"/>
    </source>
</evidence>
<dbReference type="FunFam" id="3.30.565.10:FF:000010">
    <property type="entry name" value="Sensor histidine kinase RcsC"/>
    <property type="match status" value="1"/>
</dbReference>
<gene>
    <name evidence="22" type="ORF">EA26_09885</name>
</gene>
<accession>A0A099LWC9</accession>
<dbReference type="Gene3D" id="3.30.565.10">
    <property type="entry name" value="Histidine kinase-like ATPase, C-terminal domain"/>
    <property type="match status" value="1"/>
</dbReference>
<dbReference type="PROSITE" id="PS50110">
    <property type="entry name" value="RESPONSE_REGULATORY"/>
    <property type="match status" value="1"/>
</dbReference>
<evidence type="ECO:0000313" key="22">
    <source>
        <dbReference type="EMBL" id="KGK11597.1"/>
    </source>
</evidence>
<evidence type="ECO:0000256" key="13">
    <source>
        <dbReference type="ARBA" id="ARBA00022840"/>
    </source>
</evidence>
<dbReference type="AlphaFoldDB" id="A0A099LWC9"/>
<evidence type="ECO:0000259" key="21">
    <source>
        <dbReference type="PROSITE" id="PS50110"/>
    </source>
</evidence>
<evidence type="ECO:0000256" key="2">
    <source>
        <dbReference type="ARBA" id="ARBA00004429"/>
    </source>
</evidence>
<evidence type="ECO:0000256" key="19">
    <source>
        <dbReference type="SAM" id="Phobius"/>
    </source>
</evidence>
<dbReference type="Gene3D" id="3.30.450.220">
    <property type="entry name" value="LuxQ periplasmic domain, N-terminal subdomain"/>
    <property type="match status" value="1"/>
</dbReference>
<evidence type="ECO:0000256" key="6">
    <source>
        <dbReference type="ARBA" id="ARBA00022519"/>
    </source>
</evidence>
<dbReference type="Gene3D" id="2.20.20.100">
    <property type="entry name" value="LuxQ periplasmic domain, C-terminal subdomain"/>
    <property type="match status" value="1"/>
</dbReference>
<keyword evidence="15 19" id="KW-1133">Transmembrane helix</keyword>
<dbReference type="GO" id="GO:0005524">
    <property type="term" value="F:ATP binding"/>
    <property type="evidence" value="ECO:0007669"/>
    <property type="project" value="UniProtKB-KW"/>
</dbReference>
<evidence type="ECO:0000256" key="10">
    <source>
        <dbReference type="ARBA" id="ARBA00022741"/>
    </source>
</evidence>
<evidence type="ECO:0000256" key="5">
    <source>
        <dbReference type="ARBA" id="ARBA00022475"/>
    </source>
</evidence>
<dbReference type="RefSeq" id="WP_039427132.1">
    <property type="nucleotide sequence ID" value="NZ_CP061844.1"/>
</dbReference>
<dbReference type="SMART" id="SM00448">
    <property type="entry name" value="REC"/>
    <property type="match status" value="1"/>
</dbReference>
<dbReference type="PRINTS" id="PR00344">
    <property type="entry name" value="BCTRLSENSOR"/>
</dbReference>
<dbReference type="InterPro" id="IPR003661">
    <property type="entry name" value="HisK_dim/P_dom"/>
</dbReference>
<dbReference type="PANTHER" id="PTHR43047">
    <property type="entry name" value="TWO-COMPONENT HISTIDINE PROTEIN KINASE"/>
    <property type="match status" value="1"/>
</dbReference>
<evidence type="ECO:0000256" key="4">
    <source>
        <dbReference type="ARBA" id="ARBA00019468"/>
    </source>
</evidence>
<comment type="catalytic activity">
    <reaction evidence="1">
        <text>ATP + protein L-histidine = ADP + protein N-phospho-L-histidine.</text>
        <dbReference type="EC" id="2.7.13.3"/>
    </reaction>
</comment>
<dbReference type="EC" id="2.7.13.3" evidence="3"/>
<dbReference type="Pfam" id="PF00072">
    <property type="entry name" value="Response_reg"/>
    <property type="match status" value="1"/>
</dbReference>
<dbReference type="SMART" id="SM00387">
    <property type="entry name" value="HATPase_c"/>
    <property type="match status" value="1"/>
</dbReference>
<dbReference type="NCBIfam" id="NF041947">
    <property type="entry name" value="LuxQ_Vibrio"/>
    <property type="match status" value="1"/>
</dbReference>
<evidence type="ECO:0000256" key="1">
    <source>
        <dbReference type="ARBA" id="ARBA00000085"/>
    </source>
</evidence>
<evidence type="ECO:0000256" key="16">
    <source>
        <dbReference type="ARBA" id="ARBA00023012"/>
    </source>
</evidence>
<organism evidence="22 23">
    <name type="scientific">Vibrio navarrensis</name>
    <dbReference type="NCBI Taxonomy" id="29495"/>
    <lineage>
        <taxon>Bacteria</taxon>
        <taxon>Pseudomonadati</taxon>
        <taxon>Pseudomonadota</taxon>
        <taxon>Gammaproteobacteria</taxon>
        <taxon>Vibrionales</taxon>
        <taxon>Vibrionaceae</taxon>
        <taxon>Vibrio</taxon>
    </lineage>
</organism>
<dbReference type="GO" id="GO:0005886">
    <property type="term" value="C:plasma membrane"/>
    <property type="evidence" value="ECO:0007669"/>
    <property type="project" value="UniProtKB-SubCell"/>
</dbReference>
<evidence type="ECO:0000256" key="3">
    <source>
        <dbReference type="ARBA" id="ARBA00012438"/>
    </source>
</evidence>
<keyword evidence="10" id="KW-0547">Nucleotide-binding</keyword>
<dbReference type="GO" id="GO:0000155">
    <property type="term" value="F:phosphorelay sensor kinase activity"/>
    <property type="evidence" value="ECO:0007669"/>
    <property type="project" value="InterPro"/>
</dbReference>
<dbReference type="SUPFAM" id="SSF47384">
    <property type="entry name" value="Homodimeric domain of signal transducing histidine kinase"/>
    <property type="match status" value="1"/>
</dbReference>
<evidence type="ECO:0000256" key="7">
    <source>
        <dbReference type="ARBA" id="ARBA00022553"/>
    </source>
</evidence>
<evidence type="ECO:0000256" key="17">
    <source>
        <dbReference type="ARBA" id="ARBA00023136"/>
    </source>
</evidence>
<dbReference type="Pfam" id="PF02518">
    <property type="entry name" value="HATPase_c"/>
    <property type="match status" value="1"/>
</dbReference>
<keyword evidence="6" id="KW-0997">Cell inner membrane</keyword>